<name>A0A1X7UP49_AMPQE</name>
<evidence type="ECO:0000256" key="2">
    <source>
        <dbReference type="ARBA" id="ARBA00023043"/>
    </source>
</evidence>
<dbReference type="EnsemblMetazoa" id="XM_019997570.1">
    <property type="protein sequence ID" value="XP_019853129.1"/>
    <property type="gene ID" value="LOC109582699"/>
</dbReference>
<evidence type="ECO:0000313" key="4">
    <source>
        <dbReference type="EnsemblMetazoa" id="Aqu2.1.29436_001"/>
    </source>
</evidence>
<dbReference type="OrthoDB" id="1577640at2759"/>
<sequence>MARRKADVAISMEHLGGGPIIINSRNATDKNGRTKLHRACMNSDYDKVAELLQKEGVNIIATDKNKSTPLHLACTAGNERIVDLLIKKIADRLAPALQRNFINSTDGNENTPLGIACYKGHTQVAELLLNHGADINHTNSQQV</sequence>
<dbReference type="PANTHER" id="PTHR24171">
    <property type="entry name" value="ANKYRIN REPEAT DOMAIN-CONTAINING PROTEIN 39-RELATED"/>
    <property type="match status" value="1"/>
</dbReference>
<keyword evidence="1" id="KW-0677">Repeat</keyword>
<dbReference type="InterPro" id="IPR036770">
    <property type="entry name" value="Ankyrin_rpt-contain_sf"/>
</dbReference>
<keyword evidence="2 3" id="KW-0040">ANK repeat</keyword>
<dbReference type="PRINTS" id="PR01415">
    <property type="entry name" value="ANKYRIN"/>
</dbReference>
<dbReference type="Gene3D" id="1.25.40.20">
    <property type="entry name" value="Ankyrin repeat-containing domain"/>
    <property type="match status" value="1"/>
</dbReference>
<feature type="repeat" description="ANK" evidence="3">
    <location>
        <begin position="31"/>
        <end position="64"/>
    </location>
</feature>
<dbReference type="Pfam" id="PF12796">
    <property type="entry name" value="Ank_2"/>
    <property type="match status" value="1"/>
</dbReference>
<gene>
    <name evidence="4" type="primary">109582699</name>
</gene>
<dbReference type="PROSITE" id="PS50088">
    <property type="entry name" value="ANK_REPEAT"/>
    <property type="match status" value="3"/>
</dbReference>
<dbReference type="EnsemblMetazoa" id="Aqu2.1.29436_001">
    <property type="protein sequence ID" value="Aqu2.1.29436_001"/>
    <property type="gene ID" value="Aqu2.1.29436"/>
</dbReference>
<dbReference type="PANTHER" id="PTHR24171:SF9">
    <property type="entry name" value="ANKYRIN REPEAT DOMAIN-CONTAINING PROTEIN 39"/>
    <property type="match status" value="1"/>
</dbReference>
<organism evidence="4">
    <name type="scientific">Amphimedon queenslandica</name>
    <name type="common">Sponge</name>
    <dbReference type="NCBI Taxonomy" id="400682"/>
    <lineage>
        <taxon>Eukaryota</taxon>
        <taxon>Metazoa</taxon>
        <taxon>Porifera</taxon>
        <taxon>Demospongiae</taxon>
        <taxon>Heteroscleromorpha</taxon>
        <taxon>Haplosclerida</taxon>
        <taxon>Niphatidae</taxon>
        <taxon>Amphimedon</taxon>
    </lineage>
</organism>
<keyword evidence="5" id="KW-1185">Reference proteome</keyword>
<dbReference type="PROSITE" id="PS50297">
    <property type="entry name" value="ANK_REP_REGION"/>
    <property type="match status" value="3"/>
</dbReference>
<reference evidence="4" key="2">
    <citation type="submission" date="2017-05" db="UniProtKB">
        <authorList>
            <consortium name="EnsemblMetazoa"/>
        </authorList>
    </citation>
    <scope>IDENTIFICATION</scope>
</reference>
<protein>
    <submittedName>
        <fullName evidence="4">Uncharacterized protein</fullName>
    </submittedName>
</protein>
<dbReference type="SUPFAM" id="SSF48403">
    <property type="entry name" value="Ankyrin repeat"/>
    <property type="match status" value="1"/>
</dbReference>
<dbReference type="InParanoid" id="A0A1X7UP49"/>
<dbReference type="eggNOG" id="KOG2319">
    <property type="taxonomic scope" value="Eukaryota"/>
</dbReference>
<evidence type="ECO:0000256" key="3">
    <source>
        <dbReference type="PROSITE-ProRule" id="PRU00023"/>
    </source>
</evidence>
<dbReference type="AlphaFoldDB" id="A0A1X7UP49"/>
<reference evidence="5" key="1">
    <citation type="journal article" date="2010" name="Nature">
        <title>The Amphimedon queenslandica genome and the evolution of animal complexity.</title>
        <authorList>
            <person name="Srivastava M."/>
            <person name="Simakov O."/>
            <person name="Chapman J."/>
            <person name="Fahey B."/>
            <person name="Gauthier M.E."/>
            <person name="Mitros T."/>
            <person name="Richards G.S."/>
            <person name="Conaco C."/>
            <person name="Dacre M."/>
            <person name="Hellsten U."/>
            <person name="Larroux C."/>
            <person name="Putnam N.H."/>
            <person name="Stanke M."/>
            <person name="Adamska M."/>
            <person name="Darling A."/>
            <person name="Degnan S.M."/>
            <person name="Oakley T.H."/>
            <person name="Plachetzki D.C."/>
            <person name="Zhai Y."/>
            <person name="Adamski M."/>
            <person name="Calcino A."/>
            <person name="Cummins S.F."/>
            <person name="Goodstein D.M."/>
            <person name="Harris C."/>
            <person name="Jackson D.J."/>
            <person name="Leys S.P."/>
            <person name="Shu S."/>
            <person name="Woodcroft B.J."/>
            <person name="Vervoort M."/>
            <person name="Kosik K.S."/>
            <person name="Manning G."/>
            <person name="Degnan B.M."/>
            <person name="Rokhsar D.S."/>
        </authorList>
    </citation>
    <scope>NUCLEOTIDE SEQUENCE [LARGE SCALE GENOMIC DNA]</scope>
</reference>
<feature type="repeat" description="ANK" evidence="3">
    <location>
        <begin position="108"/>
        <end position="140"/>
    </location>
</feature>
<proteinExistence type="predicted"/>
<accession>A0A1X7UP49</accession>
<evidence type="ECO:0000313" key="5">
    <source>
        <dbReference type="Proteomes" id="UP000007879"/>
    </source>
</evidence>
<dbReference type="KEGG" id="aqu:109582699"/>
<dbReference type="InterPro" id="IPR002110">
    <property type="entry name" value="Ankyrin_rpt"/>
</dbReference>
<dbReference type="Proteomes" id="UP000007879">
    <property type="component" value="Unassembled WGS sequence"/>
</dbReference>
<feature type="repeat" description="ANK" evidence="3">
    <location>
        <begin position="65"/>
        <end position="91"/>
    </location>
</feature>
<dbReference type="STRING" id="400682.A0A1X7UP49"/>
<evidence type="ECO:0000256" key="1">
    <source>
        <dbReference type="ARBA" id="ARBA00022737"/>
    </source>
</evidence>
<dbReference type="SMART" id="SM00248">
    <property type="entry name" value="ANK"/>
    <property type="match status" value="3"/>
</dbReference>